<organism evidence="17 18">
    <name type="scientific">Batillaria attramentaria</name>
    <dbReference type="NCBI Taxonomy" id="370345"/>
    <lineage>
        <taxon>Eukaryota</taxon>
        <taxon>Metazoa</taxon>
        <taxon>Spiralia</taxon>
        <taxon>Lophotrochozoa</taxon>
        <taxon>Mollusca</taxon>
        <taxon>Gastropoda</taxon>
        <taxon>Caenogastropoda</taxon>
        <taxon>Sorbeoconcha</taxon>
        <taxon>Cerithioidea</taxon>
        <taxon>Batillariidae</taxon>
        <taxon>Batillaria</taxon>
    </lineage>
</organism>
<dbReference type="Pfam" id="PF02260">
    <property type="entry name" value="FATC"/>
    <property type="match status" value="1"/>
</dbReference>
<evidence type="ECO:0000313" key="18">
    <source>
        <dbReference type="Proteomes" id="UP001519460"/>
    </source>
</evidence>
<dbReference type="InterPro" id="IPR036940">
    <property type="entry name" value="PI3/4_kinase_cat_sf"/>
</dbReference>
<feature type="non-terminal residue" evidence="17">
    <location>
        <position position="1"/>
    </location>
</feature>
<evidence type="ECO:0000256" key="11">
    <source>
        <dbReference type="ARBA" id="ARBA00023242"/>
    </source>
</evidence>
<comment type="caution">
    <text evidence="17">The sequence shown here is derived from an EMBL/GenBank/DDBJ whole genome shotgun (WGS) entry which is preliminary data.</text>
</comment>
<evidence type="ECO:0000256" key="13">
    <source>
        <dbReference type="SAM" id="MobiDB-lite"/>
    </source>
</evidence>
<evidence type="ECO:0000256" key="2">
    <source>
        <dbReference type="ARBA" id="ARBA00010769"/>
    </source>
</evidence>
<dbReference type="GO" id="GO:0005524">
    <property type="term" value="F:ATP binding"/>
    <property type="evidence" value="ECO:0007669"/>
    <property type="project" value="UniProtKB-KW"/>
</dbReference>
<dbReference type="Pfam" id="PF23593">
    <property type="entry name" value="HEAT_ATR"/>
    <property type="match status" value="1"/>
</dbReference>
<feature type="domain" description="FATC" evidence="16">
    <location>
        <begin position="551"/>
        <end position="583"/>
    </location>
</feature>
<keyword evidence="10" id="KW-0234">DNA repair</keyword>
<dbReference type="Pfam" id="PF00454">
    <property type="entry name" value="PI3_PI4_kinase"/>
    <property type="match status" value="1"/>
</dbReference>
<dbReference type="InterPro" id="IPR014009">
    <property type="entry name" value="PIK_FAT"/>
</dbReference>
<gene>
    <name evidence="17" type="ORF">BaRGS_00021925</name>
</gene>
<name>A0ABD0KI80_9CAEN</name>
<evidence type="ECO:0000256" key="4">
    <source>
        <dbReference type="ARBA" id="ARBA00022527"/>
    </source>
</evidence>
<keyword evidence="6" id="KW-0547">Nucleotide-binding</keyword>
<dbReference type="InterPro" id="IPR011009">
    <property type="entry name" value="Kinase-like_dom_sf"/>
</dbReference>
<evidence type="ECO:0000256" key="9">
    <source>
        <dbReference type="ARBA" id="ARBA00022840"/>
    </source>
</evidence>
<keyword evidence="5" id="KW-0808">Transferase</keyword>
<evidence type="ECO:0000313" key="17">
    <source>
        <dbReference type="EMBL" id="KAK7486778.1"/>
    </source>
</evidence>
<feature type="domain" description="FAT" evidence="15">
    <location>
        <begin position="1"/>
        <end position="151"/>
    </location>
</feature>
<dbReference type="InterPro" id="IPR003152">
    <property type="entry name" value="FATC_dom"/>
</dbReference>
<dbReference type="EMBL" id="JACVVK020000173">
    <property type="protein sequence ID" value="KAK7486778.1"/>
    <property type="molecule type" value="Genomic_DNA"/>
</dbReference>
<reference evidence="17 18" key="1">
    <citation type="journal article" date="2023" name="Sci. Data">
        <title>Genome assembly of the Korean intertidal mud-creeper Batillaria attramentaria.</title>
        <authorList>
            <person name="Patra A.K."/>
            <person name="Ho P.T."/>
            <person name="Jun S."/>
            <person name="Lee S.J."/>
            <person name="Kim Y."/>
            <person name="Won Y.J."/>
        </authorList>
    </citation>
    <scope>NUCLEOTIDE SEQUENCE [LARGE SCALE GENOMIC DNA]</scope>
    <source>
        <strain evidence="17">Wonlab-2016</strain>
    </source>
</reference>
<evidence type="ECO:0000256" key="5">
    <source>
        <dbReference type="ARBA" id="ARBA00022679"/>
    </source>
</evidence>
<evidence type="ECO:0000259" key="15">
    <source>
        <dbReference type="PROSITE" id="PS51189"/>
    </source>
</evidence>
<dbReference type="FunFam" id="3.30.1010.10:FF:000011">
    <property type="entry name" value="serine/threonine-protein kinase ATR"/>
    <property type="match status" value="1"/>
</dbReference>
<dbReference type="SMART" id="SM00146">
    <property type="entry name" value="PI3Kc"/>
    <property type="match status" value="1"/>
</dbReference>
<dbReference type="Gene3D" id="3.30.1010.10">
    <property type="entry name" value="Phosphatidylinositol 3-kinase Catalytic Subunit, Chain A, domain 4"/>
    <property type="match status" value="1"/>
</dbReference>
<dbReference type="PROSITE" id="PS50290">
    <property type="entry name" value="PI3_4_KINASE_3"/>
    <property type="match status" value="1"/>
</dbReference>
<dbReference type="FunFam" id="1.10.1070.11:FF:000009">
    <property type="entry name" value="Putative serine/threonine-protein kinase ATR"/>
    <property type="match status" value="1"/>
</dbReference>
<keyword evidence="8" id="KW-0418">Kinase</keyword>
<comment type="subcellular location">
    <subcellularLocation>
        <location evidence="1">Nucleus</location>
    </subcellularLocation>
</comment>
<evidence type="ECO:0000256" key="8">
    <source>
        <dbReference type="ARBA" id="ARBA00022777"/>
    </source>
</evidence>
<keyword evidence="7" id="KW-0227">DNA damage</keyword>
<dbReference type="PROSITE" id="PS51189">
    <property type="entry name" value="FAT"/>
    <property type="match status" value="1"/>
</dbReference>
<dbReference type="GO" id="GO:0006281">
    <property type="term" value="P:DNA repair"/>
    <property type="evidence" value="ECO:0007669"/>
    <property type="project" value="UniProtKB-KW"/>
</dbReference>
<comment type="similarity">
    <text evidence="2">Belongs to the PI3/PI4-kinase family. ATM subfamily.</text>
</comment>
<keyword evidence="4" id="KW-0723">Serine/threonine-protein kinase</keyword>
<keyword evidence="11" id="KW-0539">Nucleus</keyword>
<dbReference type="InterPro" id="IPR050517">
    <property type="entry name" value="DDR_Repair_Kinase"/>
</dbReference>
<dbReference type="GO" id="GO:0005634">
    <property type="term" value="C:nucleus"/>
    <property type="evidence" value="ECO:0007669"/>
    <property type="project" value="UniProtKB-SubCell"/>
</dbReference>
<evidence type="ECO:0000256" key="1">
    <source>
        <dbReference type="ARBA" id="ARBA00004123"/>
    </source>
</evidence>
<evidence type="ECO:0000259" key="16">
    <source>
        <dbReference type="PROSITE" id="PS51190"/>
    </source>
</evidence>
<dbReference type="PROSITE" id="PS00916">
    <property type="entry name" value="PI3_4_KINASE_2"/>
    <property type="match status" value="1"/>
</dbReference>
<feature type="region of interest" description="Disordered" evidence="13">
    <location>
        <begin position="504"/>
        <end position="524"/>
    </location>
</feature>
<evidence type="ECO:0000256" key="10">
    <source>
        <dbReference type="ARBA" id="ARBA00023204"/>
    </source>
</evidence>
<dbReference type="PROSITE" id="PS51190">
    <property type="entry name" value="FATC"/>
    <property type="match status" value="1"/>
</dbReference>
<feature type="domain" description="PI3K/PI4K catalytic" evidence="14">
    <location>
        <begin position="233"/>
        <end position="543"/>
    </location>
</feature>
<dbReference type="Gene3D" id="1.10.1070.11">
    <property type="entry name" value="Phosphatidylinositol 3-/4-kinase, catalytic domain"/>
    <property type="match status" value="1"/>
</dbReference>
<keyword evidence="9" id="KW-0067">ATP-binding</keyword>
<evidence type="ECO:0000256" key="3">
    <source>
        <dbReference type="ARBA" id="ARBA00012513"/>
    </source>
</evidence>
<proteinExistence type="inferred from homology"/>
<accession>A0ABD0KI80</accession>
<evidence type="ECO:0000256" key="6">
    <source>
        <dbReference type="ARBA" id="ARBA00022741"/>
    </source>
</evidence>
<dbReference type="AlphaFoldDB" id="A0ABD0KI80"/>
<sequence>VVVDMVEGGGRHGRWWWSTWSMVVVDMVDGGGRYGRGWWSTWSMVVVDMVDGGGRYARGWWSTWSMVMVDGGGRYGRWWWSIWSRVVVDMQITQLIDQLAPFQFFTAFPQLVSRICHAQPDVAQILQELIALLLACFPQQAMWMMMAVSKSSYPDATKLTERLLELCNKEVKTSATLSMSQNFKPLRRLLDDKNFSEILLPLQSAMTVTLPSSPGVKPEHNPFPGNQVYIKGFEDTIEVLQSLARPKKITMVGSDGNLYTMLCKPKDDLRKDCRLMEFNVIVNRFLRKDAESRRRHLHIRTYTVTPLNEECGLLEWVGNTNGVRNILIKLYKERGLYMSGKEYKTLQPPLQSSDETKLAVYKKLLARHPPILKEWFLRTFPDPTSWYNAKVAYARTAAVMSMIGYILGLGDRHLENILLDSTKGDTVHVDFNCLFNKGETFEWPERVPFRLTHNMVSAFGPIGVEGIFRRACEVTLRVVRAQTDPLMSILKPFIYDPLVEWSKSRGQGQTRSNPAATETGEITNEQALNHVQNIEDRLRGILKNKRKAQSLPLSIEGHVNYLIQEATDEKNLSLMYIGWAAFM</sequence>
<dbReference type="Proteomes" id="UP001519460">
    <property type="component" value="Unassembled WGS sequence"/>
</dbReference>
<dbReference type="GO" id="GO:0004674">
    <property type="term" value="F:protein serine/threonine kinase activity"/>
    <property type="evidence" value="ECO:0007669"/>
    <property type="project" value="UniProtKB-KW"/>
</dbReference>
<dbReference type="InterPro" id="IPR018936">
    <property type="entry name" value="PI3/4_kinase_CS"/>
</dbReference>
<protein>
    <recommendedName>
        <fullName evidence="12">Serine/threonine-protein kinase ATR</fullName>
        <ecNumber evidence="3">2.7.11.1</ecNumber>
    </recommendedName>
</protein>
<evidence type="ECO:0000256" key="7">
    <source>
        <dbReference type="ARBA" id="ARBA00022763"/>
    </source>
</evidence>
<dbReference type="PANTHER" id="PTHR11139:SF69">
    <property type="entry name" value="SERINE_THREONINE-PROTEIN KINASE ATR"/>
    <property type="match status" value="1"/>
</dbReference>
<evidence type="ECO:0000256" key="12">
    <source>
        <dbReference type="ARBA" id="ARBA00024420"/>
    </source>
</evidence>
<dbReference type="CDD" id="cd00892">
    <property type="entry name" value="PIKKc_ATR"/>
    <property type="match status" value="1"/>
</dbReference>
<keyword evidence="18" id="KW-1185">Reference proteome</keyword>
<dbReference type="InterPro" id="IPR000403">
    <property type="entry name" value="PI3/4_kinase_cat_dom"/>
</dbReference>
<evidence type="ECO:0000259" key="14">
    <source>
        <dbReference type="PROSITE" id="PS50290"/>
    </source>
</evidence>
<dbReference type="EC" id="2.7.11.1" evidence="3"/>
<dbReference type="PANTHER" id="PTHR11139">
    <property type="entry name" value="ATAXIA TELANGIECTASIA MUTATED ATM -RELATED"/>
    <property type="match status" value="1"/>
</dbReference>
<dbReference type="SUPFAM" id="SSF56112">
    <property type="entry name" value="Protein kinase-like (PK-like)"/>
    <property type="match status" value="1"/>
</dbReference>
<dbReference type="SMART" id="SM01343">
    <property type="entry name" value="FATC"/>
    <property type="match status" value="1"/>
</dbReference>
<dbReference type="InterPro" id="IPR057564">
    <property type="entry name" value="HEAT_ATR"/>
</dbReference>